<dbReference type="EMBL" id="JBFOLJ010000002">
    <property type="protein sequence ID" value="KAL2553156.1"/>
    <property type="molecule type" value="Genomic_DNA"/>
</dbReference>
<protein>
    <submittedName>
        <fullName evidence="1">Zinc finger protein</fullName>
    </submittedName>
</protein>
<comment type="caution">
    <text evidence="1">The sequence shown here is derived from an EMBL/GenBank/DDBJ whole genome shotgun (WGS) entry which is preliminary data.</text>
</comment>
<gene>
    <name evidence="1" type="ORF">Fot_06775</name>
</gene>
<name>A0ABD1WTY6_9LAMI</name>
<keyword evidence="2" id="KW-1185">Reference proteome</keyword>
<proteinExistence type="predicted"/>
<reference evidence="2" key="1">
    <citation type="submission" date="2024-07" db="EMBL/GenBank/DDBJ databases">
        <title>Two chromosome-level genome assemblies of Korean endemic species Abeliophyllum distichum and Forsythia ovata (Oleaceae).</title>
        <authorList>
            <person name="Jang H."/>
        </authorList>
    </citation>
    <scope>NUCLEOTIDE SEQUENCE [LARGE SCALE GENOMIC DNA]</scope>
</reference>
<evidence type="ECO:0000313" key="2">
    <source>
        <dbReference type="Proteomes" id="UP001604277"/>
    </source>
</evidence>
<evidence type="ECO:0000313" key="1">
    <source>
        <dbReference type="EMBL" id="KAL2553156.1"/>
    </source>
</evidence>
<accession>A0ABD1WTY6</accession>
<organism evidence="1 2">
    <name type="scientific">Forsythia ovata</name>
    <dbReference type="NCBI Taxonomy" id="205694"/>
    <lineage>
        <taxon>Eukaryota</taxon>
        <taxon>Viridiplantae</taxon>
        <taxon>Streptophyta</taxon>
        <taxon>Embryophyta</taxon>
        <taxon>Tracheophyta</taxon>
        <taxon>Spermatophyta</taxon>
        <taxon>Magnoliopsida</taxon>
        <taxon>eudicotyledons</taxon>
        <taxon>Gunneridae</taxon>
        <taxon>Pentapetalae</taxon>
        <taxon>asterids</taxon>
        <taxon>lamiids</taxon>
        <taxon>Lamiales</taxon>
        <taxon>Oleaceae</taxon>
        <taxon>Forsythieae</taxon>
        <taxon>Forsythia</taxon>
    </lineage>
</organism>
<dbReference type="AlphaFoldDB" id="A0ABD1WTY6"/>
<dbReference type="Proteomes" id="UP001604277">
    <property type="component" value="Unassembled WGS sequence"/>
</dbReference>
<sequence>MDHVSVLVYYDGEWNHTRSYEAYENVGIILPLDCTYVKLVEIIMKELKRDQSQHAIKIQYQVMENGPLIEICSYRSVYFYIQVKKTELNLTKFPLCVDVEMVVCSEDNRICLGNVVTGEDNIGQQEIDEWQNPVWVVWSLKSHVNCTFQNEDKQLDDLMLLNLRLFMV</sequence>